<evidence type="ECO:0000256" key="3">
    <source>
        <dbReference type="ARBA" id="ARBA00022642"/>
    </source>
</evidence>
<dbReference type="GO" id="GO:0004515">
    <property type="term" value="F:nicotinate-nucleotide adenylyltransferase activity"/>
    <property type="evidence" value="ECO:0007669"/>
    <property type="project" value="UniProtKB-UniRule"/>
</dbReference>
<dbReference type="GO" id="GO:0009435">
    <property type="term" value="P:NAD+ biosynthetic process"/>
    <property type="evidence" value="ECO:0007669"/>
    <property type="project" value="UniProtKB-UniRule"/>
</dbReference>
<dbReference type="InterPro" id="IPR014729">
    <property type="entry name" value="Rossmann-like_a/b/a_fold"/>
</dbReference>
<evidence type="ECO:0000256" key="6">
    <source>
        <dbReference type="ARBA" id="ARBA00022741"/>
    </source>
</evidence>
<evidence type="ECO:0000313" key="12">
    <source>
        <dbReference type="EMBL" id="AIC94028.1"/>
    </source>
</evidence>
<keyword evidence="13" id="KW-1185">Reference proteome</keyword>
<keyword evidence="6 10" id="KW-0547">Nucleotide-binding</keyword>
<protein>
    <recommendedName>
        <fullName evidence="10">Probable nicotinate-nucleotide adenylyltransferase</fullName>
        <ecNumber evidence="10">2.7.7.18</ecNumber>
    </recommendedName>
    <alternativeName>
        <fullName evidence="10">Deamido-NAD(+) diphosphorylase</fullName>
    </alternativeName>
    <alternativeName>
        <fullName evidence="10">Deamido-NAD(+) pyrophosphorylase</fullName>
    </alternativeName>
    <alternativeName>
        <fullName evidence="10">Nicotinate mononucleotide adenylyltransferase</fullName>
        <shortName evidence="10">NaMN adenylyltransferase</shortName>
    </alternativeName>
</protein>
<evidence type="ECO:0000256" key="1">
    <source>
        <dbReference type="ARBA" id="ARBA00002324"/>
    </source>
</evidence>
<dbReference type="InterPro" id="IPR005248">
    <property type="entry name" value="NadD/NMNAT"/>
</dbReference>
<dbReference type="Proteomes" id="UP000027142">
    <property type="component" value="Chromosome"/>
</dbReference>
<dbReference type="NCBIfam" id="TIGR00125">
    <property type="entry name" value="cyt_tran_rel"/>
    <property type="match status" value="1"/>
</dbReference>
<dbReference type="NCBIfam" id="TIGR00482">
    <property type="entry name" value="nicotinate (nicotinamide) nucleotide adenylyltransferase"/>
    <property type="match status" value="1"/>
</dbReference>
<comment type="function">
    <text evidence="1 10">Catalyzes the reversible adenylation of nicotinate mononucleotide (NaMN) to nicotinic acid adenine dinucleotide (NaAD).</text>
</comment>
<dbReference type="InterPro" id="IPR004821">
    <property type="entry name" value="Cyt_trans-like"/>
</dbReference>
<dbReference type="PANTHER" id="PTHR39321:SF3">
    <property type="entry name" value="PHOSPHOPANTETHEINE ADENYLYLTRANSFERASE"/>
    <property type="match status" value="1"/>
</dbReference>
<dbReference type="EC" id="2.7.7.18" evidence="10"/>
<dbReference type="AlphaFoldDB" id="A0A060M0G1"/>
<dbReference type="HOGENOM" id="CLU_069765_3_1_9"/>
<dbReference type="OrthoDB" id="5295945at2"/>
<keyword evidence="8 10" id="KW-0520">NAD</keyword>
<feature type="domain" description="Cytidyltransferase-like" evidence="11">
    <location>
        <begin position="6"/>
        <end position="162"/>
    </location>
</feature>
<proteinExistence type="inferred from homology"/>
<comment type="catalytic activity">
    <reaction evidence="9 10">
        <text>nicotinate beta-D-ribonucleotide + ATP + H(+) = deamido-NAD(+) + diphosphate</text>
        <dbReference type="Rhea" id="RHEA:22860"/>
        <dbReference type="ChEBI" id="CHEBI:15378"/>
        <dbReference type="ChEBI" id="CHEBI:30616"/>
        <dbReference type="ChEBI" id="CHEBI:33019"/>
        <dbReference type="ChEBI" id="CHEBI:57502"/>
        <dbReference type="ChEBI" id="CHEBI:58437"/>
        <dbReference type="EC" id="2.7.7.18"/>
    </reaction>
</comment>
<keyword evidence="4 10" id="KW-0808">Transferase</keyword>
<evidence type="ECO:0000256" key="8">
    <source>
        <dbReference type="ARBA" id="ARBA00023027"/>
    </source>
</evidence>
<dbReference type="KEGG" id="ble:BleG1_1445"/>
<dbReference type="GO" id="GO:0005524">
    <property type="term" value="F:ATP binding"/>
    <property type="evidence" value="ECO:0007669"/>
    <property type="project" value="UniProtKB-KW"/>
</dbReference>
<dbReference type="Pfam" id="PF01467">
    <property type="entry name" value="CTP_transf_like"/>
    <property type="match status" value="1"/>
</dbReference>
<keyword evidence="7 10" id="KW-0067">ATP-binding</keyword>
<dbReference type="NCBIfam" id="NF000841">
    <property type="entry name" value="PRK00071.1-4"/>
    <property type="match status" value="1"/>
</dbReference>
<dbReference type="PATRIC" id="fig|1246626.3.peg.1434"/>
<dbReference type="NCBIfam" id="NF000840">
    <property type="entry name" value="PRK00071.1-3"/>
    <property type="match status" value="1"/>
</dbReference>
<evidence type="ECO:0000256" key="7">
    <source>
        <dbReference type="ARBA" id="ARBA00022840"/>
    </source>
</evidence>
<comment type="similarity">
    <text evidence="10">Belongs to the NadD family.</text>
</comment>
<dbReference type="eggNOG" id="COG1057">
    <property type="taxonomic scope" value="Bacteria"/>
</dbReference>
<accession>A0A060M0G1</accession>
<evidence type="ECO:0000256" key="2">
    <source>
        <dbReference type="ARBA" id="ARBA00005019"/>
    </source>
</evidence>
<dbReference type="Gene3D" id="3.40.50.620">
    <property type="entry name" value="HUPs"/>
    <property type="match status" value="1"/>
</dbReference>
<dbReference type="CDD" id="cd02165">
    <property type="entry name" value="NMNAT"/>
    <property type="match status" value="1"/>
</dbReference>
<evidence type="ECO:0000259" key="11">
    <source>
        <dbReference type="Pfam" id="PF01467"/>
    </source>
</evidence>
<keyword evidence="3 10" id="KW-0662">Pyridine nucleotide biosynthesis</keyword>
<dbReference type="PANTHER" id="PTHR39321">
    <property type="entry name" value="NICOTINATE-NUCLEOTIDE ADENYLYLTRANSFERASE-RELATED"/>
    <property type="match status" value="1"/>
</dbReference>
<sequence length="207" mass="23925">MRRIGLFGGTFDPPHHGHLLIAQEAQLQLGLDEVWFIPVSSPPHKVRTELTSGADRLALTKAAVNGHPAFKVLDLEIERKGKSYTYDTVRELRELYPQAHFYFLIGADMVEQLDHWYNISELKNMVTFAAFDRPGSHIDDATEVTRIPFPQIDISSSFIRERVRAKMPIRYFVPELVRKFIEEQSLYDGNTNRSMEHRSSSFTRETF</sequence>
<evidence type="ECO:0000256" key="4">
    <source>
        <dbReference type="ARBA" id="ARBA00022679"/>
    </source>
</evidence>
<organism evidence="12 13">
    <name type="scientific">Shouchella lehensis G1</name>
    <dbReference type="NCBI Taxonomy" id="1246626"/>
    <lineage>
        <taxon>Bacteria</taxon>
        <taxon>Bacillati</taxon>
        <taxon>Bacillota</taxon>
        <taxon>Bacilli</taxon>
        <taxon>Bacillales</taxon>
        <taxon>Bacillaceae</taxon>
        <taxon>Shouchella</taxon>
    </lineage>
</organism>
<dbReference type="UniPathway" id="UPA00253">
    <property type="reaction ID" value="UER00332"/>
</dbReference>
<dbReference type="STRING" id="1246626.BleG1_1445"/>
<evidence type="ECO:0000256" key="10">
    <source>
        <dbReference type="HAMAP-Rule" id="MF_00244"/>
    </source>
</evidence>
<comment type="pathway">
    <text evidence="2 10">Cofactor biosynthesis; NAD(+) biosynthesis; deamido-NAD(+) from nicotinate D-ribonucleotide: step 1/1.</text>
</comment>
<dbReference type="EMBL" id="CP003923">
    <property type="protein sequence ID" value="AIC94028.1"/>
    <property type="molecule type" value="Genomic_DNA"/>
</dbReference>
<evidence type="ECO:0000256" key="5">
    <source>
        <dbReference type="ARBA" id="ARBA00022695"/>
    </source>
</evidence>
<reference evidence="12 13" key="1">
    <citation type="journal article" date="2014" name="Gene">
        <title>A comparative genomic analysis of the alkalitolerant soil bacterium Bacillus lehensis G1.</title>
        <authorList>
            <person name="Noor Y.M."/>
            <person name="Samsulrizal N.H."/>
            <person name="Jema'on N.A."/>
            <person name="Low K.O."/>
            <person name="Ramli A.N."/>
            <person name="Alias N.I."/>
            <person name="Damis S.I."/>
            <person name="Fuzi S.F."/>
            <person name="Isa M.N."/>
            <person name="Murad A.M."/>
            <person name="Raih M.F."/>
            <person name="Bakar F.D."/>
            <person name="Najimudin N."/>
            <person name="Mahadi N.M."/>
            <person name="Illias R.M."/>
        </authorList>
    </citation>
    <scope>NUCLEOTIDE SEQUENCE [LARGE SCALE GENOMIC DNA]</scope>
    <source>
        <strain evidence="12 13">G1</strain>
    </source>
</reference>
<dbReference type="SUPFAM" id="SSF52374">
    <property type="entry name" value="Nucleotidylyl transferase"/>
    <property type="match status" value="1"/>
</dbReference>
<evidence type="ECO:0000256" key="9">
    <source>
        <dbReference type="ARBA" id="ARBA00048721"/>
    </source>
</evidence>
<keyword evidence="5 10" id="KW-0548">Nucleotidyltransferase</keyword>
<dbReference type="HAMAP" id="MF_00244">
    <property type="entry name" value="NaMN_adenylyltr"/>
    <property type="match status" value="1"/>
</dbReference>
<evidence type="ECO:0000313" key="13">
    <source>
        <dbReference type="Proteomes" id="UP000027142"/>
    </source>
</evidence>
<dbReference type="RefSeq" id="WP_038478819.1">
    <property type="nucleotide sequence ID" value="NZ_CP003923.1"/>
</dbReference>
<gene>
    <name evidence="10" type="primary">nadD</name>
    <name evidence="12" type="ORF">BleG1_1445</name>
</gene>
<name>A0A060M0G1_9BACI</name>